<keyword evidence="2" id="KW-1185">Reference proteome</keyword>
<comment type="caution">
    <text evidence="1">The sequence shown here is derived from an EMBL/GenBank/DDBJ whole genome shotgun (WGS) entry which is preliminary data.</text>
</comment>
<organism evidence="1 2">
    <name type="scientific">Hibiscus syriacus</name>
    <name type="common">Rose of Sharon</name>
    <dbReference type="NCBI Taxonomy" id="106335"/>
    <lineage>
        <taxon>Eukaryota</taxon>
        <taxon>Viridiplantae</taxon>
        <taxon>Streptophyta</taxon>
        <taxon>Embryophyta</taxon>
        <taxon>Tracheophyta</taxon>
        <taxon>Spermatophyta</taxon>
        <taxon>Magnoliopsida</taxon>
        <taxon>eudicotyledons</taxon>
        <taxon>Gunneridae</taxon>
        <taxon>Pentapetalae</taxon>
        <taxon>rosids</taxon>
        <taxon>malvids</taxon>
        <taxon>Malvales</taxon>
        <taxon>Malvaceae</taxon>
        <taxon>Malvoideae</taxon>
        <taxon>Hibiscus</taxon>
    </lineage>
</organism>
<evidence type="ECO:0000313" key="1">
    <source>
        <dbReference type="EMBL" id="KAE8661574.1"/>
    </source>
</evidence>
<dbReference type="EMBL" id="VEPZ02001720">
    <property type="protein sequence ID" value="KAE8661574.1"/>
    <property type="molecule type" value="Genomic_DNA"/>
</dbReference>
<evidence type="ECO:0000313" key="2">
    <source>
        <dbReference type="Proteomes" id="UP000436088"/>
    </source>
</evidence>
<accession>A0A6A2Y1G5</accession>
<proteinExistence type="predicted"/>
<dbReference type="Proteomes" id="UP000436088">
    <property type="component" value="Unassembled WGS sequence"/>
</dbReference>
<name>A0A6A2Y1G5_HIBSY</name>
<gene>
    <name evidence="1" type="ORF">F3Y22_tig00113725pilonHSYRG01074</name>
</gene>
<dbReference type="AlphaFoldDB" id="A0A6A2Y1G5"/>
<protein>
    <submittedName>
        <fullName evidence="1">Uncharacterized protein</fullName>
    </submittedName>
</protein>
<reference evidence="1" key="1">
    <citation type="submission" date="2019-09" db="EMBL/GenBank/DDBJ databases">
        <title>Draft genome information of white flower Hibiscus syriacus.</title>
        <authorList>
            <person name="Kim Y.-M."/>
        </authorList>
    </citation>
    <scope>NUCLEOTIDE SEQUENCE [LARGE SCALE GENOMIC DNA]</scope>
    <source>
        <strain evidence="1">YM2019G1</strain>
    </source>
</reference>
<sequence length="357" mass="40494">MKEKIKENVMEKGLFKEEQIGKVENGKSESAMDGNQVGFENEKIKNKILDERKIDIENERIKEEGHGDEKEIQKRDERINVDDKKTSRDIPSAFPNMKIIQQYPCFDEPMKFSIKNIKNQLPSMNVINEDKEYYMNLHVGGKFVRDPYVRYEGDTPDIIDDILLTNAGEGNDKGDCIIEMVAEGEGGIKVDTDGVDGVDAAVGECDDDDVVARKDVVVVSEHEESDSEDDNAYYINVSYLSDGQDDGELQSTREKMKSKEQVEVDTDSENETATENEIHQEAVDGGENIEVTGGVGGTDTDYYDSDYHWSLIRDHPKMKSKEIQRRAQYDIHVNVKLSKCRRAKNLVTSRLDGNCKE</sequence>